<evidence type="ECO:0000313" key="3">
    <source>
        <dbReference type="Proteomes" id="UP000546642"/>
    </source>
</evidence>
<reference evidence="2 3" key="1">
    <citation type="submission" date="2020-08" db="EMBL/GenBank/DDBJ databases">
        <title>Sequencing the genomes of 1000 actinobacteria strains.</title>
        <authorList>
            <person name="Klenk H.-P."/>
        </authorList>
    </citation>
    <scope>NUCLEOTIDE SEQUENCE [LARGE SCALE GENOMIC DNA]</scope>
    <source>
        <strain evidence="2 3">DSM 46659</strain>
    </source>
</reference>
<comment type="caution">
    <text evidence="2">The sequence shown here is derived from an EMBL/GenBank/DDBJ whole genome shotgun (WGS) entry which is preliminary data.</text>
</comment>
<feature type="compositionally biased region" description="Low complexity" evidence="1">
    <location>
        <begin position="235"/>
        <end position="247"/>
    </location>
</feature>
<evidence type="ECO:0000313" key="2">
    <source>
        <dbReference type="EMBL" id="MBB6172769.1"/>
    </source>
</evidence>
<gene>
    <name evidence="2" type="ORF">HNR23_002829</name>
</gene>
<protein>
    <submittedName>
        <fullName evidence="2">Uncharacterized protein</fullName>
    </submittedName>
</protein>
<feature type="region of interest" description="Disordered" evidence="1">
    <location>
        <begin position="470"/>
        <end position="497"/>
    </location>
</feature>
<sequence length="562" mass="60050">MSVPSHSPRPDGEPVPDAVFAEMLRAARALLAMRHPLDAEIGVSEMLGSWWGLSMPGTPGADVERRLGEGLVAHAAASGTAAGLALLSGIAALGTSRRQRILAKKGVLDLSGQGVGRPTWAAALGAARPVAAYVSGSRFGDTDDIICTFRHECDPDPGEEAKADGSGHALIAVVDHNSGGVLRDAWVTTKVGRLLEHCRAEAADNPMATFEPLDLGRARDLLEAAVARTDRRLADSTAAHTDPDTAAHGPGLTGRSLAAHHALLRARIRVLPHAPESAAEPVWRHDRRAMLAARFLASDEAAELSDSYAASRCVDHIIDYGCDRDAGRPLRVSPRKVEAFLLSWLPRRVVLLPAEQEAMPHVLAAWIRWTGPRSGLPDIAVGATLDALWEATTPFTTSYRDPSASFGLNQEAIRRLLPDRDLSALPRRMFAFPLLASDLLEESAGDFDPSTSAGRRALLRLDHFGEYDAPAAHRGRHETPADGGATDHGTTEDGARAATEAELTAHEHLAERLWHGEPPALWAAAQRLLDRGLSRPAVLRTLLDTLASAQDGEEPTAALEDL</sequence>
<keyword evidence="3" id="KW-1185">Reference proteome</keyword>
<name>A0A7W9YIK1_9ACTN</name>
<accession>A0A7W9YIK1</accession>
<feature type="region of interest" description="Disordered" evidence="1">
    <location>
        <begin position="233"/>
        <end position="252"/>
    </location>
</feature>
<dbReference type="EMBL" id="JACHDS010000001">
    <property type="protein sequence ID" value="MBB6172769.1"/>
    <property type="molecule type" value="Genomic_DNA"/>
</dbReference>
<dbReference type="Proteomes" id="UP000546642">
    <property type="component" value="Unassembled WGS sequence"/>
</dbReference>
<dbReference type="AlphaFoldDB" id="A0A7W9YIK1"/>
<proteinExistence type="predicted"/>
<evidence type="ECO:0000256" key="1">
    <source>
        <dbReference type="SAM" id="MobiDB-lite"/>
    </source>
</evidence>
<organism evidence="2 3">
    <name type="scientific">Nocardiopsis mwathae</name>
    <dbReference type="NCBI Taxonomy" id="1472723"/>
    <lineage>
        <taxon>Bacteria</taxon>
        <taxon>Bacillati</taxon>
        <taxon>Actinomycetota</taxon>
        <taxon>Actinomycetes</taxon>
        <taxon>Streptosporangiales</taxon>
        <taxon>Nocardiopsidaceae</taxon>
        <taxon>Nocardiopsis</taxon>
    </lineage>
</organism>